<evidence type="ECO:0000313" key="15">
    <source>
        <dbReference type="Proteomes" id="UP000514509"/>
    </source>
</evidence>
<dbReference type="InterPro" id="IPR013155">
    <property type="entry name" value="M/V/L/I-tRNA-synth_anticd-bd"/>
</dbReference>
<keyword evidence="7 9" id="KW-0030">Aminoacyl-tRNA synthetase</keyword>
<evidence type="ECO:0000313" key="14">
    <source>
        <dbReference type="EMBL" id="QMU28306.1"/>
    </source>
</evidence>
<evidence type="ECO:0000259" key="11">
    <source>
        <dbReference type="Pfam" id="PF08264"/>
    </source>
</evidence>
<evidence type="ECO:0000256" key="10">
    <source>
        <dbReference type="RuleBase" id="RU363039"/>
    </source>
</evidence>
<dbReference type="GO" id="GO:0006429">
    <property type="term" value="P:leucyl-tRNA aminoacylation"/>
    <property type="evidence" value="ECO:0007669"/>
    <property type="project" value="UniProtKB-UniRule"/>
</dbReference>
<dbReference type="InterPro" id="IPR002302">
    <property type="entry name" value="Leu-tRNA-ligase"/>
</dbReference>
<keyword evidence="5 9" id="KW-0067">ATP-binding</keyword>
<dbReference type="AlphaFoldDB" id="A0A7L7L647"/>
<reference evidence="14 15" key="2">
    <citation type="submission" date="2020-08" db="EMBL/GenBank/DDBJ databases">
        <title>Adhaeribacter dokdonensis sp. nov., isolated from the rhizosphere of Elymus tsukushiensis, a plant native to the Dokdo Islands, Republic of Korea.</title>
        <authorList>
            <person name="Ghim S.Y."/>
        </authorList>
    </citation>
    <scope>NUCLEOTIDE SEQUENCE [LARGE SCALE GENOMIC DNA]</scope>
    <source>
        <strain evidence="14 15">KUDC8001</strain>
    </source>
</reference>
<evidence type="ECO:0000256" key="6">
    <source>
        <dbReference type="ARBA" id="ARBA00022917"/>
    </source>
</evidence>
<keyword evidence="6 9" id="KW-0648">Protein biosynthesis</keyword>
<keyword evidence="2 9" id="KW-0963">Cytoplasm</keyword>
<feature type="binding site" evidence="9">
    <location>
        <position position="758"/>
    </location>
    <ligand>
        <name>ATP</name>
        <dbReference type="ChEBI" id="CHEBI:30616"/>
    </ligand>
</feature>
<dbReference type="GO" id="GO:0005829">
    <property type="term" value="C:cytosol"/>
    <property type="evidence" value="ECO:0007669"/>
    <property type="project" value="TreeGrafter"/>
</dbReference>
<dbReference type="SUPFAM" id="SSF52374">
    <property type="entry name" value="Nucleotidylyl transferase"/>
    <property type="match status" value="1"/>
</dbReference>
<feature type="domain" description="Methionyl/Valyl/Leucyl/Isoleucyl-tRNA synthetase anticodon-binding" evidence="11">
    <location>
        <begin position="832"/>
        <end position="946"/>
    </location>
</feature>
<gene>
    <name evidence="9" type="primary">leuS</name>
    <name evidence="14" type="ORF">HUW48_09785</name>
</gene>
<reference evidence="14 15" key="1">
    <citation type="submission" date="2020-06" db="EMBL/GenBank/DDBJ databases">
        <authorList>
            <person name="Hwang Y.J."/>
        </authorList>
    </citation>
    <scope>NUCLEOTIDE SEQUENCE [LARGE SCALE GENOMIC DNA]</scope>
    <source>
        <strain evidence="14 15">KUDC8001</strain>
    </source>
</reference>
<dbReference type="FunFam" id="1.10.730.10:FF:000011">
    <property type="entry name" value="Leucine--tRNA ligase chloroplastic/mitochondrial"/>
    <property type="match status" value="1"/>
</dbReference>
<dbReference type="InterPro" id="IPR014729">
    <property type="entry name" value="Rossmann-like_a/b/a_fold"/>
</dbReference>
<dbReference type="Gene3D" id="3.90.740.10">
    <property type="entry name" value="Valyl/Leucyl/Isoleucyl-tRNA synthetase, editing domain"/>
    <property type="match status" value="1"/>
</dbReference>
<dbReference type="FunFam" id="3.40.50.620:FF:000060">
    <property type="entry name" value="Leucine--tRNA ligase"/>
    <property type="match status" value="1"/>
</dbReference>
<evidence type="ECO:0000256" key="4">
    <source>
        <dbReference type="ARBA" id="ARBA00022741"/>
    </source>
</evidence>
<dbReference type="PROSITE" id="PS00178">
    <property type="entry name" value="AA_TRNA_LIGASE_I"/>
    <property type="match status" value="1"/>
</dbReference>
<organism evidence="14 15">
    <name type="scientific">Adhaeribacter radiodurans</name>
    <dbReference type="NCBI Taxonomy" id="2745197"/>
    <lineage>
        <taxon>Bacteria</taxon>
        <taxon>Pseudomonadati</taxon>
        <taxon>Bacteroidota</taxon>
        <taxon>Cytophagia</taxon>
        <taxon>Cytophagales</taxon>
        <taxon>Hymenobacteraceae</taxon>
        <taxon>Adhaeribacter</taxon>
    </lineage>
</organism>
<evidence type="ECO:0000259" key="12">
    <source>
        <dbReference type="Pfam" id="PF09334"/>
    </source>
</evidence>
<evidence type="ECO:0000256" key="5">
    <source>
        <dbReference type="ARBA" id="ARBA00022840"/>
    </source>
</evidence>
<dbReference type="InterPro" id="IPR015413">
    <property type="entry name" value="Methionyl/Leucyl_tRNA_Synth"/>
</dbReference>
<comment type="similarity">
    <text evidence="1 9 10">Belongs to the class-I aminoacyl-tRNA synthetase family.</text>
</comment>
<sequence length="981" mass="113016">MSDYNFNQIEKKWQQYWNQHQTFRVSIDPNRPKYYVLDMFPYPSGAGLHVGHPLGYIASDIVARYKRIKGFNVLHPMGFDAFGLPAEQYAIQTGQHPAITTEQNITRYKEQLANLGFSFDWNREVRTSDPSYYKWTQWIFLKLFDSWYNQETNKAEPIATLLHKFKNSGNATVKAACNEEEIPDFTASQWQQYSEKQQQEILLNYRLAFLSDATVNWCPALGTVLANDEVKDGVSERGGYPVIRQKMKQWSLRISAYAERLLNDLDHIDWTDPIKEMQRNWIGKSIGAELNFKIKNSDQQLKVFTTRPDTIYGVSFLVIAPEHEWVPELTTPDQKKAVEEYVNTAKNRSERDRMSDVKHISGVFTGSYVINPINGEEVPLWIADYVLAGYGTGVVMAVPASDSRDFNFAKHFNLPIIPVIEGSTPDEVYEAKEGILMNSGFLNGLAVKEAIKAAVAKFEELGVGKGKVQYRIHDAVFGRQRYWGEPIPIYYKDDIAYPLPESELPLILPEIDAFLPTETGEPPLGRAKDWNYQGQYHYELTTMPGWAGSSWYYLRYMSPENKAQFVTPEAEDYWGSVDLYIGGSEHATGHLLYSRFWYKFLKDLGLVSQEEPFKKLINQGMIQGRSNIVYKQLFGLFSNNFTGEEEDEGFPSYHFPSVFVSKHWYNVLKENDGKQEYESLLSPILDRIKIDLKEKYPTKNIEPYLQVISPQYVDVNIVENDILDLEAFKAWRSDLSDAEFILEDGKYICGWEIEKMSKSKYNVVNPDDLVHKVGADTLRMYEMFLGPLEQFKPWNTNGIDGVHKFLKRYWKLFFDANGVFYVSDEDPTPAELKTLHKTIKKVEEDIERFSFNTSVSTFMICVNELTALKCNKRAILEPLTIALSPYAPHISEELWHLLGHVDSISYARFPQWQEQFLTENSFEYPISVNGKMRGKLTFPTNMPKELIEQEVVSSGLIDKYLEGKTPKKVIVVPNKIVNVVV</sequence>
<dbReference type="GO" id="GO:0002161">
    <property type="term" value="F:aminoacyl-tRNA deacylase activity"/>
    <property type="evidence" value="ECO:0007669"/>
    <property type="project" value="InterPro"/>
</dbReference>
<dbReference type="PANTHER" id="PTHR43740:SF2">
    <property type="entry name" value="LEUCINE--TRNA LIGASE, MITOCHONDRIAL"/>
    <property type="match status" value="1"/>
</dbReference>
<proteinExistence type="inferred from homology"/>
<keyword evidence="15" id="KW-1185">Reference proteome</keyword>
<dbReference type="Pfam" id="PF09334">
    <property type="entry name" value="tRNA-synt_1g"/>
    <property type="match status" value="1"/>
</dbReference>
<name>A0A7L7L647_9BACT</name>
<dbReference type="CDD" id="cd07958">
    <property type="entry name" value="Anticodon_Ia_Leu_BEm"/>
    <property type="match status" value="1"/>
</dbReference>
<evidence type="ECO:0000256" key="1">
    <source>
        <dbReference type="ARBA" id="ARBA00005594"/>
    </source>
</evidence>
<evidence type="ECO:0000256" key="9">
    <source>
        <dbReference type="HAMAP-Rule" id="MF_00049"/>
    </source>
</evidence>
<accession>A0A7L7L647</accession>
<evidence type="ECO:0000256" key="7">
    <source>
        <dbReference type="ARBA" id="ARBA00023146"/>
    </source>
</evidence>
<dbReference type="SUPFAM" id="SSF50677">
    <property type="entry name" value="ValRS/IleRS/LeuRS editing domain"/>
    <property type="match status" value="1"/>
</dbReference>
<dbReference type="FunFam" id="3.40.50.620:FF:000154">
    <property type="entry name" value="Leucine--tRNA ligase"/>
    <property type="match status" value="1"/>
</dbReference>
<dbReference type="GO" id="GO:0005524">
    <property type="term" value="F:ATP binding"/>
    <property type="evidence" value="ECO:0007669"/>
    <property type="project" value="UniProtKB-UniRule"/>
</dbReference>
<evidence type="ECO:0000256" key="2">
    <source>
        <dbReference type="ARBA" id="ARBA00022490"/>
    </source>
</evidence>
<comment type="catalytic activity">
    <reaction evidence="8 9">
        <text>tRNA(Leu) + L-leucine + ATP = L-leucyl-tRNA(Leu) + AMP + diphosphate</text>
        <dbReference type="Rhea" id="RHEA:11688"/>
        <dbReference type="Rhea" id="RHEA-COMP:9613"/>
        <dbReference type="Rhea" id="RHEA-COMP:9622"/>
        <dbReference type="ChEBI" id="CHEBI:30616"/>
        <dbReference type="ChEBI" id="CHEBI:33019"/>
        <dbReference type="ChEBI" id="CHEBI:57427"/>
        <dbReference type="ChEBI" id="CHEBI:78442"/>
        <dbReference type="ChEBI" id="CHEBI:78494"/>
        <dbReference type="ChEBI" id="CHEBI:456215"/>
        <dbReference type="EC" id="6.1.1.4"/>
    </reaction>
</comment>
<dbReference type="KEGG" id="add:HUW48_09785"/>
<dbReference type="GO" id="GO:0004823">
    <property type="term" value="F:leucine-tRNA ligase activity"/>
    <property type="evidence" value="ECO:0007669"/>
    <property type="project" value="UniProtKB-UniRule"/>
</dbReference>
<evidence type="ECO:0000256" key="3">
    <source>
        <dbReference type="ARBA" id="ARBA00022598"/>
    </source>
</evidence>
<keyword evidence="4 9" id="KW-0547">Nucleotide-binding</keyword>
<dbReference type="Pfam" id="PF08264">
    <property type="entry name" value="Anticodon_1"/>
    <property type="match status" value="1"/>
</dbReference>
<comment type="subcellular location">
    <subcellularLocation>
        <location evidence="9">Cytoplasm</location>
    </subcellularLocation>
</comment>
<dbReference type="FunFam" id="3.40.50.620:FF:000056">
    <property type="entry name" value="Leucine--tRNA ligase"/>
    <property type="match status" value="1"/>
</dbReference>
<feature type="domain" description="Leucyl-tRNA synthetase editing" evidence="13">
    <location>
        <begin position="279"/>
        <end position="457"/>
    </location>
</feature>
<comment type="caution">
    <text evidence="9">Lacks conserved residue(s) required for the propagation of feature annotation.</text>
</comment>
<dbReference type="Gene3D" id="3.40.50.620">
    <property type="entry name" value="HUPs"/>
    <property type="match status" value="3"/>
</dbReference>
<dbReference type="HAMAP" id="MF_00049_B">
    <property type="entry name" value="Leu_tRNA_synth_B"/>
    <property type="match status" value="1"/>
</dbReference>
<dbReference type="EMBL" id="CP055153">
    <property type="protein sequence ID" value="QMU28306.1"/>
    <property type="molecule type" value="Genomic_DNA"/>
</dbReference>
<protein>
    <recommendedName>
        <fullName evidence="9">Leucine--tRNA ligase</fullName>
        <ecNumber evidence="9">6.1.1.4</ecNumber>
    </recommendedName>
    <alternativeName>
        <fullName evidence="9">Leucyl-tRNA synthetase</fullName>
        <shortName evidence="9">LeuRS</shortName>
    </alternativeName>
</protein>
<dbReference type="InterPro" id="IPR009080">
    <property type="entry name" value="tRNAsynth_Ia_anticodon-bd"/>
</dbReference>
<feature type="domain" description="Methionyl/Leucyl tRNA synthetase" evidence="12">
    <location>
        <begin position="39"/>
        <end position="166"/>
    </location>
</feature>
<evidence type="ECO:0000256" key="8">
    <source>
        <dbReference type="ARBA" id="ARBA00047469"/>
    </source>
</evidence>
<dbReference type="RefSeq" id="WP_182415493.1">
    <property type="nucleotide sequence ID" value="NZ_CP055153.1"/>
</dbReference>
<dbReference type="EC" id="6.1.1.4" evidence="9"/>
<feature type="short sequence motif" description="'KMSKS' region" evidence="9">
    <location>
        <begin position="755"/>
        <end position="759"/>
    </location>
</feature>
<evidence type="ECO:0000259" key="13">
    <source>
        <dbReference type="Pfam" id="PF13603"/>
    </source>
</evidence>
<dbReference type="InterPro" id="IPR025709">
    <property type="entry name" value="Leu_tRNA-synth_edit"/>
</dbReference>
<dbReference type="PANTHER" id="PTHR43740">
    <property type="entry name" value="LEUCYL-TRNA SYNTHETASE"/>
    <property type="match status" value="1"/>
</dbReference>
<dbReference type="SUPFAM" id="SSF47323">
    <property type="entry name" value="Anticodon-binding domain of a subclass of class I aminoacyl-tRNA synthetases"/>
    <property type="match status" value="1"/>
</dbReference>
<dbReference type="Proteomes" id="UP000514509">
    <property type="component" value="Chromosome"/>
</dbReference>
<dbReference type="InterPro" id="IPR001412">
    <property type="entry name" value="aa-tRNA-synth_I_CS"/>
</dbReference>
<dbReference type="InterPro" id="IPR009008">
    <property type="entry name" value="Val/Leu/Ile-tRNA-synth_edit"/>
</dbReference>
<keyword evidence="3 9" id="KW-0436">Ligase</keyword>
<dbReference type="Pfam" id="PF13603">
    <property type="entry name" value="tRNA-synt_1_2"/>
    <property type="match status" value="1"/>
</dbReference>
<dbReference type="PRINTS" id="PR00985">
    <property type="entry name" value="TRNASYNTHLEU"/>
</dbReference>
<dbReference type="Gene3D" id="1.10.730.10">
    <property type="entry name" value="Isoleucyl-tRNA Synthetase, Domain 1"/>
    <property type="match status" value="2"/>
</dbReference>